<reference evidence="2" key="1">
    <citation type="journal article" date="2023" name="G3 (Bethesda)">
        <title>A reference genome for the long-term kleptoplast-retaining sea slug Elysia crispata morphotype clarki.</title>
        <authorList>
            <person name="Eastman K.E."/>
            <person name="Pendleton A.L."/>
            <person name="Shaikh M.A."/>
            <person name="Suttiyut T."/>
            <person name="Ogas R."/>
            <person name="Tomko P."/>
            <person name="Gavelis G."/>
            <person name="Widhalm J.R."/>
            <person name="Wisecaver J.H."/>
        </authorList>
    </citation>
    <scope>NUCLEOTIDE SEQUENCE</scope>
    <source>
        <strain evidence="2">ECLA1</strain>
    </source>
</reference>
<keyword evidence="3" id="KW-1185">Reference proteome</keyword>
<dbReference type="EMBL" id="JAWDGP010007404">
    <property type="protein sequence ID" value="KAK3720725.1"/>
    <property type="molecule type" value="Genomic_DNA"/>
</dbReference>
<gene>
    <name evidence="2" type="ORF">RRG08_057196</name>
</gene>
<feature type="region of interest" description="Disordered" evidence="1">
    <location>
        <begin position="47"/>
        <end position="95"/>
    </location>
</feature>
<protein>
    <submittedName>
        <fullName evidence="2">Uncharacterized protein</fullName>
    </submittedName>
</protein>
<comment type="caution">
    <text evidence="2">The sequence shown here is derived from an EMBL/GenBank/DDBJ whole genome shotgun (WGS) entry which is preliminary data.</text>
</comment>
<sequence length="212" mass="22943">MHQPLELKPPIAAQVVLETGVKGTSPGTLCYYVNHKTKASQFNRVLAPSRPGRGLERQDSSSTSSGGEKYCMDWTNNPATPTRGESRTSLTDLEKSPSGLLPGLAEPGHSLIGEVTLFGARERFTGVRPDNSLSVESPAIPLASVCLRKQGRSCGVPWVQLVFLPGQDVEQMGFVSREELFLPVAAWNSRRTACGKCFLLGRTGFVLVLKES</sequence>
<dbReference type="AlphaFoldDB" id="A0AAE0XX00"/>
<evidence type="ECO:0000256" key="1">
    <source>
        <dbReference type="SAM" id="MobiDB-lite"/>
    </source>
</evidence>
<proteinExistence type="predicted"/>
<accession>A0AAE0XX00</accession>
<evidence type="ECO:0000313" key="2">
    <source>
        <dbReference type="EMBL" id="KAK3720725.1"/>
    </source>
</evidence>
<evidence type="ECO:0000313" key="3">
    <source>
        <dbReference type="Proteomes" id="UP001283361"/>
    </source>
</evidence>
<name>A0AAE0XX00_9GAST</name>
<organism evidence="2 3">
    <name type="scientific">Elysia crispata</name>
    <name type="common">lettuce slug</name>
    <dbReference type="NCBI Taxonomy" id="231223"/>
    <lineage>
        <taxon>Eukaryota</taxon>
        <taxon>Metazoa</taxon>
        <taxon>Spiralia</taxon>
        <taxon>Lophotrochozoa</taxon>
        <taxon>Mollusca</taxon>
        <taxon>Gastropoda</taxon>
        <taxon>Heterobranchia</taxon>
        <taxon>Euthyneura</taxon>
        <taxon>Panpulmonata</taxon>
        <taxon>Sacoglossa</taxon>
        <taxon>Placobranchoidea</taxon>
        <taxon>Plakobranchidae</taxon>
        <taxon>Elysia</taxon>
    </lineage>
</organism>
<dbReference type="Proteomes" id="UP001283361">
    <property type="component" value="Unassembled WGS sequence"/>
</dbReference>